<keyword evidence="2" id="KW-0808">Transferase</keyword>
<dbReference type="Pfam" id="PF13649">
    <property type="entry name" value="Methyltransf_25"/>
    <property type="match status" value="1"/>
</dbReference>
<dbReference type="RefSeq" id="WP_262684745.1">
    <property type="nucleotide sequence ID" value="NZ_JAOQIO010000052.1"/>
</dbReference>
<dbReference type="GO" id="GO:0008168">
    <property type="term" value="F:methyltransferase activity"/>
    <property type="evidence" value="ECO:0007669"/>
    <property type="project" value="UniProtKB-KW"/>
</dbReference>
<dbReference type="CDD" id="cd02440">
    <property type="entry name" value="AdoMet_MTases"/>
    <property type="match status" value="1"/>
</dbReference>
<comment type="caution">
    <text evidence="2">The sequence shown here is derived from an EMBL/GenBank/DDBJ whole genome shotgun (WGS) entry which is preliminary data.</text>
</comment>
<gene>
    <name evidence="2" type="ORF">OB236_15305</name>
</gene>
<keyword evidence="2" id="KW-0489">Methyltransferase</keyword>
<dbReference type="SUPFAM" id="SSF53335">
    <property type="entry name" value="S-adenosyl-L-methionine-dependent methyltransferases"/>
    <property type="match status" value="1"/>
</dbReference>
<protein>
    <submittedName>
        <fullName evidence="2">Class I SAM-dependent methyltransferase</fullName>
    </submittedName>
</protein>
<evidence type="ECO:0000313" key="2">
    <source>
        <dbReference type="EMBL" id="MCU6793473.1"/>
    </source>
</evidence>
<dbReference type="Proteomes" id="UP001652445">
    <property type="component" value="Unassembled WGS sequence"/>
</dbReference>
<reference evidence="2 3" key="1">
    <citation type="submission" date="2022-09" db="EMBL/GenBank/DDBJ databases">
        <authorList>
            <person name="Han X.L."/>
            <person name="Wang Q."/>
            <person name="Lu T."/>
        </authorList>
    </citation>
    <scope>NUCLEOTIDE SEQUENCE [LARGE SCALE GENOMIC DNA]</scope>
    <source>
        <strain evidence="2 3">WQ 127069</strain>
    </source>
</reference>
<accession>A0ABT2UFQ2</accession>
<organism evidence="2 3">
    <name type="scientific">Paenibacillus baimaensis</name>
    <dbReference type="NCBI Taxonomy" id="2982185"/>
    <lineage>
        <taxon>Bacteria</taxon>
        <taxon>Bacillati</taxon>
        <taxon>Bacillota</taxon>
        <taxon>Bacilli</taxon>
        <taxon>Bacillales</taxon>
        <taxon>Paenibacillaceae</taxon>
        <taxon>Paenibacillus</taxon>
    </lineage>
</organism>
<name>A0ABT2UFQ2_9BACL</name>
<evidence type="ECO:0000259" key="1">
    <source>
        <dbReference type="Pfam" id="PF13649"/>
    </source>
</evidence>
<keyword evidence="3" id="KW-1185">Reference proteome</keyword>
<dbReference type="InterPro" id="IPR029063">
    <property type="entry name" value="SAM-dependent_MTases_sf"/>
</dbReference>
<feature type="domain" description="Methyltransferase" evidence="1">
    <location>
        <begin position="41"/>
        <end position="140"/>
    </location>
</feature>
<dbReference type="Gene3D" id="3.40.50.150">
    <property type="entry name" value="Vaccinia Virus protein VP39"/>
    <property type="match status" value="1"/>
</dbReference>
<sequence>MDRIVKYYETFDEWGRLDREPLEFNINWHYIQQYLSGHGAVLDNGAGPGKYAMKLAQLGYKVTLTDLTPKLVELARAKAEDLSLLEQFTAFEVADATDLSRFTDGQFAASLMLGPLYHLQQEADRVAAVQELNRVTEMNGVVFVAFMPRVRHVLSSLLSPTNWKPHDEADAIIRFMETGTFDHQDEGRFTGAYYYNIEEIQPFMETQGFETLKIIGSSNIGSLLSQAQWNYWRERGDEEIEKIFDIFLRTAENPYVLGSSSHILYIGRKKYSQKCVNI</sequence>
<proteinExistence type="predicted"/>
<dbReference type="GO" id="GO:0032259">
    <property type="term" value="P:methylation"/>
    <property type="evidence" value="ECO:0007669"/>
    <property type="project" value="UniProtKB-KW"/>
</dbReference>
<dbReference type="EMBL" id="JAOQIO010000052">
    <property type="protein sequence ID" value="MCU6793473.1"/>
    <property type="molecule type" value="Genomic_DNA"/>
</dbReference>
<evidence type="ECO:0000313" key="3">
    <source>
        <dbReference type="Proteomes" id="UP001652445"/>
    </source>
</evidence>
<dbReference type="InterPro" id="IPR041698">
    <property type="entry name" value="Methyltransf_25"/>
</dbReference>